<sequence length="235" mass="26593">MARFVRVLVAGRMDYRTALKLQYLLASNHKNPSLCEKINNTLVLIEHDPVYTVGMRDKSYSHEDEKKLKALGAEFHRTNRGGLITFHGPGQLVVYPIINLKEFKPSMRWYVSQLENTVIALCKKYDITASTSPHTGVWVGDRKICAIGIHGSRFVTTHGIALNCSTNLEWFSHIVPCGIEGKEVTSLTNERNELISIENAIPIFLSCFSEQFNCLLTNYPKDEKDALFKSLECNI</sequence>
<comment type="subcellular location">
    <subcellularLocation>
        <location evidence="1 6">Mitochondrion</location>
    </subcellularLocation>
</comment>
<proteinExistence type="inferred from homology"/>
<keyword evidence="6" id="KW-0496">Mitochondrion</keyword>
<evidence type="ECO:0000313" key="12">
    <source>
        <dbReference type="EMBL" id="KAK7871959.1"/>
    </source>
</evidence>
<feature type="binding site" evidence="8">
    <location>
        <begin position="159"/>
        <end position="161"/>
    </location>
    <ligand>
        <name>substrate</name>
    </ligand>
</feature>
<gene>
    <name evidence="12" type="ORF">R5R35_004756</name>
    <name evidence="11" type="ORF">R5R35_008279</name>
</gene>
<dbReference type="InterPro" id="IPR000544">
    <property type="entry name" value="Octanoyltransferase"/>
</dbReference>
<dbReference type="CDD" id="cd16444">
    <property type="entry name" value="LipB"/>
    <property type="match status" value="1"/>
</dbReference>
<dbReference type="PANTHER" id="PTHR10993">
    <property type="entry name" value="OCTANOYLTRANSFERASE"/>
    <property type="match status" value="1"/>
</dbReference>
<dbReference type="PROSITE" id="PS51733">
    <property type="entry name" value="BPL_LPL_CATALYTIC"/>
    <property type="match status" value="1"/>
</dbReference>
<dbReference type="PROSITE" id="PS01313">
    <property type="entry name" value="LIPB"/>
    <property type="match status" value="1"/>
</dbReference>
<dbReference type="AlphaFoldDB" id="A0AAN9WG85"/>
<feature type="binding site" evidence="8">
    <location>
        <begin position="146"/>
        <end position="148"/>
    </location>
    <ligand>
        <name>substrate</name>
    </ligand>
</feature>
<dbReference type="NCBIfam" id="NF010925">
    <property type="entry name" value="PRK14345.1"/>
    <property type="match status" value="1"/>
</dbReference>
<dbReference type="Gene3D" id="3.30.930.10">
    <property type="entry name" value="Bira Bifunctional Protein, Domain 2"/>
    <property type="match status" value="1"/>
</dbReference>
<comment type="pathway">
    <text evidence="2 6">Protein modification; protein lipoylation via endogenous pathway; protein N(6)-(lipoyl)lysine from octanoyl-[acyl-carrier-protein]: step 1/2.</text>
</comment>
<evidence type="ECO:0000313" key="11">
    <source>
        <dbReference type="EMBL" id="KAK7869737.1"/>
    </source>
</evidence>
<reference evidence="12 13" key="1">
    <citation type="submission" date="2024-03" db="EMBL/GenBank/DDBJ databases">
        <title>The genome assembly and annotation of the cricket Gryllus longicercus Weissman &amp; Gray.</title>
        <authorList>
            <person name="Szrajer S."/>
            <person name="Gray D."/>
            <person name="Ylla G."/>
        </authorList>
    </citation>
    <scope>NUCLEOTIDE SEQUENCE [LARGE SCALE GENOMIC DNA]</scope>
    <source>
        <strain evidence="12">DAG 2021-001</strain>
        <tissue evidence="12">Whole body minus gut</tissue>
    </source>
</reference>
<keyword evidence="4 6" id="KW-0808">Transferase</keyword>
<name>A0AAN9WG85_9ORTH</name>
<dbReference type="GO" id="GO:0009249">
    <property type="term" value="P:protein lipoylation"/>
    <property type="evidence" value="ECO:0007669"/>
    <property type="project" value="InterPro"/>
</dbReference>
<evidence type="ECO:0000256" key="8">
    <source>
        <dbReference type="PIRSR" id="PIRSR016262-2"/>
    </source>
</evidence>
<dbReference type="InterPro" id="IPR020605">
    <property type="entry name" value="Octanoyltransferase_CS"/>
</dbReference>
<comment type="function">
    <text evidence="6">Catalyzes the transfer of endogenously produced octanoic acid from octanoyl-acyl-carrier-protein onto the lipoyl domains of lipoate-dependent enzymes. Lipoyl-ACP can also act as a substrate although octanoyl-ACP is likely to be the physiological substrate.</text>
</comment>
<dbReference type="NCBIfam" id="TIGR00214">
    <property type="entry name" value="lipB"/>
    <property type="match status" value="1"/>
</dbReference>
<dbReference type="PIRSF" id="PIRSF016262">
    <property type="entry name" value="LPLase"/>
    <property type="match status" value="1"/>
</dbReference>
<dbReference type="HAMAP" id="MF_00013">
    <property type="entry name" value="LipB"/>
    <property type="match status" value="1"/>
</dbReference>
<keyword evidence="5 6" id="KW-0012">Acyltransferase</keyword>
<keyword evidence="13" id="KW-1185">Reference proteome</keyword>
<evidence type="ECO:0000256" key="3">
    <source>
        <dbReference type="ARBA" id="ARBA00007907"/>
    </source>
</evidence>
<evidence type="ECO:0000256" key="6">
    <source>
        <dbReference type="PIRNR" id="PIRNR016262"/>
    </source>
</evidence>
<evidence type="ECO:0000256" key="4">
    <source>
        <dbReference type="ARBA" id="ARBA00022679"/>
    </source>
</evidence>
<dbReference type="GO" id="GO:0033819">
    <property type="term" value="F:lipoyl(octanoyl) transferase activity"/>
    <property type="evidence" value="ECO:0007669"/>
    <property type="project" value="UniProtKB-EC"/>
</dbReference>
<dbReference type="InterPro" id="IPR045864">
    <property type="entry name" value="aa-tRNA-synth_II/BPL/LPL"/>
</dbReference>
<dbReference type="Pfam" id="PF21948">
    <property type="entry name" value="LplA-B_cat"/>
    <property type="match status" value="1"/>
</dbReference>
<dbReference type="GO" id="GO:0005739">
    <property type="term" value="C:mitochondrion"/>
    <property type="evidence" value="ECO:0007669"/>
    <property type="project" value="UniProtKB-SubCell"/>
</dbReference>
<dbReference type="PANTHER" id="PTHR10993:SF7">
    <property type="entry name" value="LIPOYLTRANSFERASE 2, MITOCHONDRIAL-RELATED"/>
    <property type="match status" value="1"/>
</dbReference>
<dbReference type="EMBL" id="JAZDUA010000031">
    <property type="protein sequence ID" value="KAK7871959.1"/>
    <property type="molecule type" value="Genomic_DNA"/>
</dbReference>
<dbReference type="EMBL" id="JAZDUA010000069">
    <property type="protein sequence ID" value="KAK7869737.1"/>
    <property type="molecule type" value="Genomic_DNA"/>
</dbReference>
<accession>A0AAN9WG85</accession>
<dbReference type="SUPFAM" id="SSF55681">
    <property type="entry name" value="Class II aaRS and biotin synthetases"/>
    <property type="match status" value="1"/>
</dbReference>
<feature type="binding site" evidence="8">
    <location>
        <begin position="80"/>
        <end position="87"/>
    </location>
    <ligand>
        <name>substrate</name>
    </ligand>
</feature>
<evidence type="ECO:0000256" key="1">
    <source>
        <dbReference type="ARBA" id="ARBA00004173"/>
    </source>
</evidence>
<comment type="caution">
    <text evidence="12">The sequence shown here is derived from an EMBL/GenBank/DDBJ whole genome shotgun (WGS) entry which is preliminary data.</text>
</comment>
<evidence type="ECO:0000256" key="2">
    <source>
        <dbReference type="ARBA" id="ARBA00004821"/>
    </source>
</evidence>
<feature type="active site" description="Acyl-thioester intermediate" evidence="7">
    <location>
        <position position="177"/>
    </location>
</feature>
<dbReference type="EC" id="2.3.1.181" evidence="6"/>
<evidence type="ECO:0000256" key="7">
    <source>
        <dbReference type="PIRSR" id="PIRSR016262-1"/>
    </source>
</evidence>
<evidence type="ECO:0000313" key="13">
    <source>
        <dbReference type="Proteomes" id="UP001378592"/>
    </source>
</evidence>
<evidence type="ECO:0000256" key="5">
    <source>
        <dbReference type="ARBA" id="ARBA00023315"/>
    </source>
</evidence>
<comment type="similarity">
    <text evidence="3 6">Belongs to the LipB family.</text>
</comment>
<organism evidence="12 13">
    <name type="scientific">Gryllus longicercus</name>
    <dbReference type="NCBI Taxonomy" id="2509291"/>
    <lineage>
        <taxon>Eukaryota</taxon>
        <taxon>Metazoa</taxon>
        <taxon>Ecdysozoa</taxon>
        <taxon>Arthropoda</taxon>
        <taxon>Hexapoda</taxon>
        <taxon>Insecta</taxon>
        <taxon>Pterygota</taxon>
        <taxon>Neoptera</taxon>
        <taxon>Polyneoptera</taxon>
        <taxon>Orthoptera</taxon>
        <taxon>Ensifera</taxon>
        <taxon>Gryllidea</taxon>
        <taxon>Grylloidea</taxon>
        <taxon>Gryllidae</taxon>
        <taxon>Gryllinae</taxon>
        <taxon>Gryllus</taxon>
    </lineage>
</organism>
<comment type="catalytic activity">
    <reaction evidence="6">
        <text>octanoyl-[ACP] + L-lysyl-[protein] = N(6)-octanoyl-L-lysyl-[protein] + holo-[ACP] + H(+)</text>
        <dbReference type="Rhea" id="RHEA:17665"/>
        <dbReference type="Rhea" id="RHEA-COMP:9636"/>
        <dbReference type="Rhea" id="RHEA-COMP:9685"/>
        <dbReference type="Rhea" id="RHEA-COMP:9752"/>
        <dbReference type="Rhea" id="RHEA-COMP:9928"/>
        <dbReference type="ChEBI" id="CHEBI:15378"/>
        <dbReference type="ChEBI" id="CHEBI:29969"/>
        <dbReference type="ChEBI" id="CHEBI:64479"/>
        <dbReference type="ChEBI" id="CHEBI:78463"/>
        <dbReference type="ChEBI" id="CHEBI:78809"/>
        <dbReference type="EC" id="2.3.1.181"/>
    </reaction>
</comment>
<feature type="site" description="Lowers pKa of active site Cys" evidence="9">
    <location>
        <position position="143"/>
    </location>
</feature>
<evidence type="ECO:0000256" key="9">
    <source>
        <dbReference type="PIRSR" id="PIRSR016262-3"/>
    </source>
</evidence>
<dbReference type="FunFam" id="3.30.930.10:FF:000035">
    <property type="entry name" value="Putative lipoyltransferase 2, mitochondrial"/>
    <property type="match status" value="1"/>
</dbReference>
<evidence type="ECO:0000259" key="10">
    <source>
        <dbReference type="PROSITE" id="PS51733"/>
    </source>
</evidence>
<dbReference type="Proteomes" id="UP001378592">
    <property type="component" value="Unassembled WGS sequence"/>
</dbReference>
<feature type="domain" description="BPL/LPL catalytic" evidence="10">
    <location>
        <begin position="36"/>
        <end position="216"/>
    </location>
</feature>
<protein>
    <recommendedName>
        <fullName evidence="6">Octanoyl-[acyl-carrier-protein]:protein N-octanoyltransferase LIPT2, mitochondrial</fullName>
        <ecNumber evidence="6">2.3.1.181</ecNumber>
    </recommendedName>
</protein>
<dbReference type="InterPro" id="IPR004143">
    <property type="entry name" value="BPL_LPL_catalytic"/>
</dbReference>